<dbReference type="PROSITE" id="PS50003">
    <property type="entry name" value="PH_DOMAIN"/>
    <property type="match status" value="1"/>
</dbReference>
<evidence type="ECO:0000313" key="7">
    <source>
        <dbReference type="Proteomes" id="UP000326207"/>
    </source>
</evidence>
<dbReference type="GO" id="GO:0017025">
    <property type="term" value="F:TBP-class protein binding"/>
    <property type="evidence" value="ECO:0007669"/>
    <property type="project" value="InterPro"/>
</dbReference>
<accession>A0A5N5U664</accession>
<evidence type="ECO:0000313" key="6">
    <source>
        <dbReference type="EMBL" id="KAB7518682.1"/>
    </source>
</evidence>
<protein>
    <submittedName>
        <fullName evidence="4">Transcription initiation factor IIB family protein</fullName>
    </submittedName>
</protein>
<dbReference type="EMBL" id="QKKZ01000003">
    <property type="protein sequence ID" value="KAB7514055.1"/>
    <property type="molecule type" value="Genomic_DNA"/>
</dbReference>
<dbReference type="InterPro" id="IPR036915">
    <property type="entry name" value="Cyclin-like_sf"/>
</dbReference>
<evidence type="ECO:0000256" key="2">
    <source>
        <dbReference type="ARBA" id="ARBA00023163"/>
    </source>
</evidence>
<accession>A0A5N5UM32</accession>
<organism evidence="4 9">
    <name type="scientific">Halosegnis rubeus</name>
    <dbReference type="NCBI Taxonomy" id="2212850"/>
    <lineage>
        <taxon>Archaea</taxon>
        <taxon>Methanobacteriati</taxon>
        <taxon>Methanobacteriota</taxon>
        <taxon>Stenosarchaea group</taxon>
        <taxon>Halobacteria</taxon>
        <taxon>Halobacteriales</taxon>
        <taxon>Natronomonadaceae</taxon>
        <taxon>Halosegnis</taxon>
    </lineage>
</organism>
<dbReference type="InterPro" id="IPR000812">
    <property type="entry name" value="TFIIB"/>
</dbReference>
<dbReference type="InterPro" id="IPR001849">
    <property type="entry name" value="PH_domain"/>
</dbReference>
<dbReference type="Gene3D" id="1.10.472.10">
    <property type="entry name" value="Cyclin-like"/>
    <property type="match status" value="1"/>
</dbReference>
<evidence type="ECO:0000313" key="8">
    <source>
        <dbReference type="Proteomes" id="UP000326302"/>
    </source>
</evidence>
<gene>
    <name evidence="4" type="ORF">DM867_09500</name>
    <name evidence="5" type="ORF">DMP03_11135</name>
    <name evidence="6" type="ORF">DP108_05775</name>
</gene>
<dbReference type="Proteomes" id="UP000326865">
    <property type="component" value="Unassembled WGS sequence"/>
</dbReference>
<comment type="caution">
    <text evidence="4">The sequence shown here is derived from an EMBL/GenBank/DDBJ whole genome shotgun (WGS) entry which is preliminary data.</text>
</comment>
<sequence>MYRASDEVDNEAWLADLERACDRLDLPSETRSRAADLFLSTVPDGDRSKQPALAAALYVATLATGERRSQGDVADAVGVSRLSVQQRWKSLMESAGLEPPSW</sequence>
<evidence type="ECO:0000313" key="5">
    <source>
        <dbReference type="EMBL" id="KAB7514403.1"/>
    </source>
</evidence>
<dbReference type="RefSeq" id="WP_152120731.1">
    <property type="nucleotide sequence ID" value="NZ_QJOW01000004.1"/>
</dbReference>
<dbReference type="OrthoDB" id="291244at2157"/>
<dbReference type="GO" id="GO:0003743">
    <property type="term" value="F:translation initiation factor activity"/>
    <property type="evidence" value="ECO:0007669"/>
    <property type="project" value="UniProtKB-KW"/>
</dbReference>
<keyword evidence="4" id="KW-0396">Initiation factor</keyword>
<dbReference type="EMBL" id="QMDY01000003">
    <property type="protein sequence ID" value="KAB7518682.1"/>
    <property type="molecule type" value="Genomic_DNA"/>
</dbReference>
<keyword evidence="9" id="KW-1185">Reference proteome</keyword>
<dbReference type="Proteomes" id="UP000326207">
    <property type="component" value="Unassembled WGS sequence"/>
</dbReference>
<feature type="domain" description="PH" evidence="3">
    <location>
        <begin position="1"/>
        <end position="22"/>
    </location>
</feature>
<dbReference type="Proteomes" id="UP000326302">
    <property type="component" value="Unassembled WGS sequence"/>
</dbReference>
<keyword evidence="2" id="KW-0804">Transcription</keyword>
<name>A0A5N5U664_9EURY</name>
<dbReference type="AlphaFoldDB" id="A0A5N5U664"/>
<keyword evidence="1" id="KW-0805">Transcription regulation</keyword>
<proteinExistence type="predicted"/>
<dbReference type="Pfam" id="PF00382">
    <property type="entry name" value="TFIIB"/>
    <property type="match status" value="1"/>
</dbReference>
<keyword evidence="4" id="KW-0648">Protein biosynthesis</keyword>
<evidence type="ECO:0000256" key="1">
    <source>
        <dbReference type="ARBA" id="ARBA00023015"/>
    </source>
</evidence>
<evidence type="ECO:0000313" key="4">
    <source>
        <dbReference type="EMBL" id="KAB7514055.1"/>
    </source>
</evidence>
<dbReference type="SUPFAM" id="SSF47954">
    <property type="entry name" value="Cyclin-like"/>
    <property type="match status" value="1"/>
</dbReference>
<evidence type="ECO:0000313" key="9">
    <source>
        <dbReference type="Proteomes" id="UP000326865"/>
    </source>
</evidence>
<evidence type="ECO:0000259" key="3">
    <source>
        <dbReference type="PROSITE" id="PS50003"/>
    </source>
</evidence>
<dbReference type="PRINTS" id="PR00685">
    <property type="entry name" value="TIFACTORIIB"/>
</dbReference>
<accession>A0A5N5U743</accession>
<reference evidence="7 8" key="1">
    <citation type="submission" date="2019-10" db="EMBL/GenBank/DDBJ databases">
        <title>Unraveling microbial dark matter from salterns through culturing: the case of the genus Halosegnis.</title>
        <authorList>
            <person name="Duran-Viseras A."/>
            <person name="Andrei A.-S."/>
            <person name="Vera-Gargallo B."/>
            <person name="Ghai R."/>
            <person name="Sanchez-Porro C."/>
            <person name="Ventosa A."/>
        </authorList>
    </citation>
    <scope>NUCLEOTIDE SEQUENCE [LARGE SCALE GENOMIC DNA]</scope>
    <source>
        <strain evidence="5 8">F17-44</strain>
        <strain evidence="4 9">F18-79</strain>
        <strain evidence="6 7">F19-13</strain>
    </source>
</reference>
<dbReference type="EMBL" id="QJOW01000004">
    <property type="protein sequence ID" value="KAB7514403.1"/>
    <property type="molecule type" value="Genomic_DNA"/>
</dbReference>
<dbReference type="GO" id="GO:0070897">
    <property type="term" value="P:transcription preinitiation complex assembly"/>
    <property type="evidence" value="ECO:0007669"/>
    <property type="project" value="InterPro"/>
</dbReference>
<dbReference type="InterPro" id="IPR013150">
    <property type="entry name" value="TFIIB_cyclin"/>
</dbReference>